<feature type="transmembrane region" description="Helical" evidence="1">
    <location>
        <begin position="6"/>
        <end position="27"/>
    </location>
</feature>
<sequence length="320" mass="37797">MQNRGPNNILILFIILLFFLLINFYLVRKFSIKPHALLNSKKNTTLFFGIITSEESIQRRNITYNYWIKKVLKYGHNYVYCTKSPIESKYNWVQLKYWGFPNLAEDQNFDREVKRLTLAEYFLKNTTYDFFINPTDDVIVDPDRINELASILGSKYDTDLNLIMLGNCQTITENNFSYLQGGSGYIMTRRMAAEFVQHSKRWINETAGMQDDYAITNFLNYVGKKPSDAAVPYMVGHGFRELVTRGFSARRIKKCPKNFYEPHCRQGVHKMEDIFIFHPLYMGVERGLKAWEVFQKLIHDPNHHYGYYNVYHTTHVCKFN</sequence>
<dbReference type="Proteomes" id="UP001470230">
    <property type="component" value="Unassembled WGS sequence"/>
</dbReference>
<protein>
    <submittedName>
        <fullName evidence="2">Uncharacterized protein</fullName>
    </submittedName>
</protein>
<evidence type="ECO:0000313" key="3">
    <source>
        <dbReference type="EMBL" id="KAK8876198.1"/>
    </source>
</evidence>
<accession>A0ABR2GKK3</accession>
<evidence type="ECO:0000256" key="1">
    <source>
        <dbReference type="SAM" id="Phobius"/>
    </source>
</evidence>
<dbReference type="EMBL" id="JAPFFF010000463">
    <property type="protein sequence ID" value="KAK8834216.1"/>
    <property type="molecule type" value="Genomic_DNA"/>
</dbReference>
<proteinExistence type="predicted"/>
<keyword evidence="4" id="KW-1185">Reference proteome</keyword>
<dbReference type="EMBL" id="JAPFFF010000012">
    <property type="protein sequence ID" value="KAK8876198.1"/>
    <property type="molecule type" value="Genomic_DNA"/>
</dbReference>
<dbReference type="Gene3D" id="3.90.550.50">
    <property type="match status" value="1"/>
</dbReference>
<gene>
    <name evidence="3" type="ORF">M9Y10_006388</name>
    <name evidence="2" type="ORF">M9Y10_032630</name>
</gene>
<name>A0ABR2GKK3_9EUKA</name>
<evidence type="ECO:0000313" key="2">
    <source>
        <dbReference type="EMBL" id="KAK8834216.1"/>
    </source>
</evidence>
<keyword evidence="1" id="KW-1133">Transmembrane helix</keyword>
<evidence type="ECO:0000313" key="4">
    <source>
        <dbReference type="Proteomes" id="UP001470230"/>
    </source>
</evidence>
<keyword evidence="1" id="KW-0472">Membrane</keyword>
<comment type="caution">
    <text evidence="2">The sequence shown here is derived from an EMBL/GenBank/DDBJ whole genome shotgun (WGS) entry which is preliminary data.</text>
</comment>
<keyword evidence="1" id="KW-0812">Transmembrane</keyword>
<reference evidence="2 4" key="1">
    <citation type="submission" date="2024-04" db="EMBL/GenBank/DDBJ databases">
        <title>Tritrichomonas musculus Genome.</title>
        <authorList>
            <person name="Alves-Ferreira E."/>
            <person name="Grigg M."/>
            <person name="Lorenzi H."/>
            <person name="Galac M."/>
        </authorList>
    </citation>
    <scope>NUCLEOTIDE SEQUENCE [LARGE SCALE GENOMIC DNA]</scope>
    <source>
        <strain evidence="2 4">EAF2021</strain>
    </source>
</reference>
<organism evidence="2 4">
    <name type="scientific">Tritrichomonas musculus</name>
    <dbReference type="NCBI Taxonomy" id="1915356"/>
    <lineage>
        <taxon>Eukaryota</taxon>
        <taxon>Metamonada</taxon>
        <taxon>Parabasalia</taxon>
        <taxon>Tritrichomonadida</taxon>
        <taxon>Tritrichomonadidae</taxon>
        <taxon>Tritrichomonas</taxon>
    </lineage>
</organism>